<dbReference type="AlphaFoldDB" id="A0AAE3QMB1"/>
<dbReference type="SUPFAM" id="SSF47384">
    <property type="entry name" value="Homodimeric domain of signal transducing histidine kinase"/>
    <property type="match status" value="1"/>
</dbReference>
<evidence type="ECO:0000256" key="2">
    <source>
        <dbReference type="ARBA" id="ARBA00012438"/>
    </source>
</evidence>
<dbReference type="GO" id="GO:0000155">
    <property type="term" value="F:phosphorelay sensor kinase activity"/>
    <property type="evidence" value="ECO:0007669"/>
    <property type="project" value="InterPro"/>
</dbReference>
<dbReference type="SMART" id="SM00388">
    <property type="entry name" value="HisKA"/>
    <property type="match status" value="1"/>
</dbReference>
<dbReference type="SMART" id="SM00387">
    <property type="entry name" value="HATPase_c"/>
    <property type="match status" value="1"/>
</dbReference>
<evidence type="ECO:0000256" key="3">
    <source>
        <dbReference type="ARBA" id="ARBA00022553"/>
    </source>
</evidence>
<dbReference type="RefSeq" id="WP_313976603.1">
    <property type="nucleotide sequence ID" value="NZ_JASJOS010000002.1"/>
</dbReference>
<dbReference type="InterPro" id="IPR003661">
    <property type="entry name" value="HisK_dim/P_dom"/>
</dbReference>
<evidence type="ECO:0000259" key="7">
    <source>
        <dbReference type="PROSITE" id="PS50109"/>
    </source>
</evidence>
<dbReference type="EC" id="2.7.13.3" evidence="2"/>
<keyword evidence="5 8" id="KW-0418">Kinase</keyword>
<sequence>MEEVDQPEAMQLANHQQFINWESLSKELEKVTFELNTLTYRLSHDFNAPLSSILGLIDLIELEHGDIASQYLHMMRGRINRMRDIIRDLVYSSRMQNQTSVIENADLSTIIQREILELSDLNNYHKLKINTQILGDCPIKTDLFRLRIIINCLVSNSINYANLINKKPSVKVQAKCSTKDLQILIKDNGIGIPQEQQLKVFEMFYRGTHASNGSGLGLFLVQKAVHQMNGTISLKSESGKGTTVKITVPNHFS</sequence>
<dbReference type="PANTHER" id="PTHR45453:SF1">
    <property type="entry name" value="PHOSPHATE REGULON SENSOR PROTEIN PHOR"/>
    <property type="match status" value="1"/>
</dbReference>
<dbReference type="CDD" id="cd00082">
    <property type="entry name" value="HisKA"/>
    <property type="match status" value="1"/>
</dbReference>
<dbReference type="Pfam" id="PF00512">
    <property type="entry name" value="HisKA"/>
    <property type="match status" value="1"/>
</dbReference>
<dbReference type="EMBL" id="JASJOS010000002">
    <property type="protein sequence ID" value="MDJ1480035.1"/>
    <property type="molecule type" value="Genomic_DNA"/>
</dbReference>
<accession>A0AAE3QMB1</accession>
<evidence type="ECO:0000256" key="1">
    <source>
        <dbReference type="ARBA" id="ARBA00000085"/>
    </source>
</evidence>
<proteinExistence type="predicted"/>
<keyword evidence="3" id="KW-0597">Phosphoprotein</keyword>
<dbReference type="Proteomes" id="UP001241110">
    <property type="component" value="Unassembled WGS sequence"/>
</dbReference>
<comment type="catalytic activity">
    <reaction evidence="1">
        <text>ATP + protein L-histidine = ADP + protein N-phospho-L-histidine.</text>
        <dbReference type="EC" id="2.7.13.3"/>
    </reaction>
</comment>
<dbReference type="Gene3D" id="1.10.287.130">
    <property type="match status" value="1"/>
</dbReference>
<gene>
    <name evidence="8" type="ORF">QNI16_06020</name>
</gene>
<dbReference type="InterPro" id="IPR036097">
    <property type="entry name" value="HisK_dim/P_sf"/>
</dbReference>
<keyword evidence="6" id="KW-0902">Two-component regulatory system</keyword>
<dbReference type="InterPro" id="IPR005467">
    <property type="entry name" value="His_kinase_dom"/>
</dbReference>
<dbReference type="InterPro" id="IPR036890">
    <property type="entry name" value="HATPase_C_sf"/>
</dbReference>
<dbReference type="CDD" id="cd00075">
    <property type="entry name" value="HATPase"/>
    <property type="match status" value="1"/>
</dbReference>
<keyword evidence="4" id="KW-0808">Transferase</keyword>
<dbReference type="Pfam" id="PF02518">
    <property type="entry name" value="HATPase_c"/>
    <property type="match status" value="1"/>
</dbReference>
<dbReference type="PROSITE" id="PS50109">
    <property type="entry name" value="HIS_KIN"/>
    <property type="match status" value="1"/>
</dbReference>
<organism evidence="8 9">
    <name type="scientific">Xanthocytophaga flava</name>
    <dbReference type="NCBI Taxonomy" id="3048013"/>
    <lineage>
        <taxon>Bacteria</taxon>
        <taxon>Pseudomonadati</taxon>
        <taxon>Bacteroidota</taxon>
        <taxon>Cytophagia</taxon>
        <taxon>Cytophagales</taxon>
        <taxon>Rhodocytophagaceae</taxon>
        <taxon>Xanthocytophaga</taxon>
    </lineage>
</organism>
<evidence type="ECO:0000256" key="6">
    <source>
        <dbReference type="ARBA" id="ARBA00023012"/>
    </source>
</evidence>
<dbReference type="GO" id="GO:0016036">
    <property type="term" value="P:cellular response to phosphate starvation"/>
    <property type="evidence" value="ECO:0007669"/>
    <property type="project" value="TreeGrafter"/>
</dbReference>
<evidence type="ECO:0000313" key="9">
    <source>
        <dbReference type="Proteomes" id="UP001241110"/>
    </source>
</evidence>
<protein>
    <recommendedName>
        <fullName evidence="2">histidine kinase</fullName>
        <ecNumber evidence="2">2.7.13.3</ecNumber>
    </recommendedName>
</protein>
<dbReference type="InterPro" id="IPR050351">
    <property type="entry name" value="BphY/WalK/GraS-like"/>
</dbReference>
<dbReference type="GO" id="GO:0004721">
    <property type="term" value="F:phosphoprotein phosphatase activity"/>
    <property type="evidence" value="ECO:0007669"/>
    <property type="project" value="TreeGrafter"/>
</dbReference>
<dbReference type="Gene3D" id="3.30.565.10">
    <property type="entry name" value="Histidine kinase-like ATPase, C-terminal domain"/>
    <property type="match status" value="1"/>
</dbReference>
<dbReference type="InterPro" id="IPR004358">
    <property type="entry name" value="Sig_transdc_His_kin-like_C"/>
</dbReference>
<name>A0AAE3QMB1_9BACT</name>
<dbReference type="InterPro" id="IPR003594">
    <property type="entry name" value="HATPase_dom"/>
</dbReference>
<evidence type="ECO:0000256" key="4">
    <source>
        <dbReference type="ARBA" id="ARBA00022679"/>
    </source>
</evidence>
<evidence type="ECO:0000313" key="8">
    <source>
        <dbReference type="EMBL" id="MDJ1480035.1"/>
    </source>
</evidence>
<comment type="caution">
    <text evidence="8">The sequence shown here is derived from an EMBL/GenBank/DDBJ whole genome shotgun (WGS) entry which is preliminary data.</text>
</comment>
<feature type="domain" description="Histidine kinase" evidence="7">
    <location>
        <begin position="41"/>
        <end position="252"/>
    </location>
</feature>
<reference evidence="8" key="1">
    <citation type="submission" date="2023-05" db="EMBL/GenBank/DDBJ databases">
        <authorList>
            <person name="Zhang X."/>
        </authorList>
    </citation>
    <scope>NUCLEOTIDE SEQUENCE</scope>
    <source>
        <strain evidence="8">YF14B1</strain>
    </source>
</reference>
<dbReference type="PRINTS" id="PR00344">
    <property type="entry name" value="BCTRLSENSOR"/>
</dbReference>
<dbReference type="PANTHER" id="PTHR45453">
    <property type="entry name" value="PHOSPHATE REGULON SENSOR PROTEIN PHOR"/>
    <property type="match status" value="1"/>
</dbReference>
<dbReference type="GO" id="GO:0005886">
    <property type="term" value="C:plasma membrane"/>
    <property type="evidence" value="ECO:0007669"/>
    <property type="project" value="TreeGrafter"/>
</dbReference>
<evidence type="ECO:0000256" key="5">
    <source>
        <dbReference type="ARBA" id="ARBA00022777"/>
    </source>
</evidence>
<dbReference type="SUPFAM" id="SSF55874">
    <property type="entry name" value="ATPase domain of HSP90 chaperone/DNA topoisomerase II/histidine kinase"/>
    <property type="match status" value="1"/>
</dbReference>